<reference evidence="3 4" key="1">
    <citation type="journal article" date="2005" name="Science">
        <title>Genome sequence of Theileria parva, a bovine pathogen that transforms lymphocytes.</title>
        <authorList>
            <person name="Gardner M.J."/>
            <person name="Bishop R."/>
            <person name="Shah T."/>
            <person name="de Villiers E.P."/>
            <person name="Carlton J.M."/>
            <person name="Hall N."/>
            <person name="Ren Q."/>
            <person name="Paulsen I.T."/>
            <person name="Pain A."/>
            <person name="Berriman M."/>
            <person name="Wilson R.J.M."/>
            <person name="Sato S."/>
            <person name="Ralph S.A."/>
            <person name="Mann D.J."/>
            <person name="Xiong Z."/>
            <person name="Shallom S.J."/>
            <person name="Weidman J."/>
            <person name="Jiang L."/>
            <person name="Lynn J."/>
            <person name="Weaver B."/>
            <person name="Shoaibi A."/>
            <person name="Domingo A.R."/>
            <person name="Wasawo D."/>
            <person name="Crabtree J."/>
            <person name="Wortman J.R."/>
            <person name="Haas B."/>
            <person name="Angiuoli S.V."/>
            <person name="Creasy T.H."/>
            <person name="Lu C."/>
            <person name="Suh B."/>
            <person name="Silva J.C."/>
            <person name="Utterback T.R."/>
            <person name="Feldblyum T.V."/>
            <person name="Pertea M."/>
            <person name="Allen J."/>
            <person name="Nierman W.C."/>
            <person name="Taracha E.L.N."/>
            <person name="Salzberg S.L."/>
            <person name="White O.R."/>
            <person name="Fitzhugh H.A."/>
            <person name="Morzaria S."/>
            <person name="Venter J.C."/>
            <person name="Fraser C.M."/>
            <person name="Nene V."/>
        </authorList>
    </citation>
    <scope>NUCLEOTIDE SEQUENCE [LARGE SCALE GENOMIC DNA]</scope>
    <source>
        <strain evidence="3 4">Muguga</strain>
    </source>
</reference>
<dbReference type="VEuPathDB" id="PiroplasmaDB:TpMuguga_04g00041"/>
<feature type="chain" id="PRO_5004241477" evidence="2">
    <location>
        <begin position="18"/>
        <end position="275"/>
    </location>
</feature>
<sequence length="275" mass="32085">MCIIFLILLFFTNFGSTIYFKRSPFNYLSFLLDNSSGSGRDSFSNGPQLDKSSQKSIKKKTETENVLNPVTYDKIPVFCGKDDSDLLKTPYKHGNYTYFMDYEDALEVVNNYFTHNRQETKNHFGVVECISLKKWFEMVDPSKKRIKNYRIPKLLPSKHQNDKLVYKLKNGGYQVPIPVYYSVEFVVSKRNFWSFLTGTKSTRSMVYFFNYQDLMDEILRIEDKAERNKALANINVASLLTLLTRKDVGEILFVPSSQNRNAMADFTRDPTPWFL</sequence>
<dbReference type="eggNOG" id="ENOG502QXQ4">
    <property type="taxonomic scope" value="Eukaryota"/>
</dbReference>
<proteinExistence type="predicted"/>
<evidence type="ECO:0000256" key="1">
    <source>
        <dbReference type="SAM" id="MobiDB-lite"/>
    </source>
</evidence>
<name>Q4N3E6_THEPA</name>
<evidence type="ECO:0000313" key="4">
    <source>
        <dbReference type="Proteomes" id="UP000001949"/>
    </source>
</evidence>
<gene>
    <name evidence="3" type="ordered locus">TP04_0041</name>
</gene>
<evidence type="ECO:0000313" key="3">
    <source>
        <dbReference type="EMBL" id="EAN31393.1"/>
    </source>
</evidence>
<dbReference type="InParanoid" id="Q4N3E6"/>
<keyword evidence="2" id="KW-0732">Signal</keyword>
<accession>Q4N3E6</accession>
<feature type="region of interest" description="Disordered" evidence="1">
    <location>
        <begin position="39"/>
        <end position="60"/>
    </location>
</feature>
<dbReference type="AlphaFoldDB" id="Q4N3E6"/>
<organism evidence="3 4">
    <name type="scientific">Theileria parva</name>
    <name type="common">East coast fever infection agent</name>
    <dbReference type="NCBI Taxonomy" id="5875"/>
    <lineage>
        <taxon>Eukaryota</taxon>
        <taxon>Sar</taxon>
        <taxon>Alveolata</taxon>
        <taxon>Apicomplexa</taxon>
        <taxon>Aconoidasida</taxon>
        <taxon>Piroplasmida</taxon>
        <taxon>Theileriidae</taxon>
        <taxon>Theileria</taxon>
    </lineage>
</organism>
<protein>
    <submittedName>
        <fullName evidence="3">Uncharacterized protein</fullName>
    </submittedName>
</protein>
<dbReference type="KEGG" id="tpv:TP04_0041"/>
<dbReference type="Proteomes" id="UP000001949">
    <property type="component" value="Unassembled WGS sequence"/>
</dbReference>
<dbReference type="Gene3D" id="3.40.1350.100">
    <property type="match status" value="2"/>
</dbReference>
<feature type="signal peptide" evidence="2">
    <location>
        <begin position="1"/>
        <end position="17"/>
    </location>
</feature>
<dbReference type="EMBL" id="AAGK01000004">
    <property type="protein sequence ID" value="EAN31393.1"/>
    <property type="molecule type" value="Genomic_DNA"/>
</dbReference>
<dbReference type="RefSeq" id="XP_763676.1">
    <property type="nucleotide sequence ID" value="XM_758583.1"/>
</dbReference>
<feature type="compositionally biased region" description="Polar residues" evidence="1">
    <location>
        <begin position="39"/>
        <end position="55"/>
    </location>
</feature>
<keyword evidence="4" id="KW-1185">Reference proteome</keyword>
<dbReference type="OMA" id="MVYFFNY"/>
<dbReference type="GeneID" id="3500578"/>
<evidence type="ECO:0000256" key="2">
    <source>
        <dbReference type="SAM" id="SignalP"/>
    </source>
</evidence>
<comment type="caution">
    <text evidence="3">The sequence shown here is derived from an EMBL/GenBank/DDBJ whole genome shotgun (WGS) entry which is preliminary data.</text>
</comment>